<dbReference type="GO" id="GO:0003964">
    <property type="term" value="F:RNA-directed DNA polymerase activity"/>
    <property type="evidence" value="ECO:0007669"/>
    <property type="project" value="UniProtKB-KW"/>
</dbReference>
<evidence type="ECO:0000313" key="2">
    <source>
        <dbReference type="EMBL" id="CDZ44260.1"/>
    </source>
</evidence>
<keyword evidence="2" id="KW-0808">Transferase</keyword>
<dbReference type="Pfam" id="PF00078">
    <property type="entry name" value="RVT_1"/>
    <property type="match status" value="1"/>
</dbReference>
<sequence length="481" mass="54472">MQWHQQCSNIHSARMRKSCVICSPRYVSEKSTLQLLCLTREFTDSVRPVPSFFGLVMIPSPYSEQTLKQHFRVGDAGKWKLDIEKNIDSIAKAASARATLAAPNLLIHSRTDKSGKTIYFAGDIETDLILRATYSRLMHQFSLSLPNREEIVSGIVEATSEGSPYLVTKCDIRAFYESLNAEPIVNSILANTRTSSDLKQVLKSVYGAAHVPKSVAPRGLAISTVLAELTLKDFDNYVRKIPGVHRYFRYADDMIIFSLPGTSVIMLLEEKLKALGLELNDKTETREIRTNPNQTSRATPDVTAYTYLGYEFSPEEKVATYKTREFRVSIASAKLEKRTSRVFLALYAFLRDGDGVLLCDRLNYISTNRSVYKTKHTRGSKKQKIKTGIHYNYSRCGHYPSMKKGRVHMAHEASELIKIDVIMKTALFSKQSEFYSAISALPTAVQTQLNAISFAQGYRKRLMKRFTRERVGKICKAWGYE</sequence>
<organism evidence="2 3">
    <name type="scientific">Neorhizobium galegae bv. officinalis</name>
    <dbReference type="NCBI Taxonomy" id="323656"/>
    <lineage>
        <taxon>Bacteria</taxon>
        <taxon>Pseudomonadati</taxon>
        <taxon>Pseudomonadota</taxon>
        <taxon>Alphaproteobacteria</taxon>
        <taxon>Hyphomicrobiales</taxon>
        <taxon>Rhizobiaceae</taxon>
        <taxon>Rhizobium/Agrobacterium group</taxon>
        <taxon>Neorhizobium</taxon>
    </lineage>
</organism>
<keyword evidence="2" id="KW-0695">RNA-directed DNA polymerase</keyword>
<evidence type="ECO:0000259" key="1">
    <source>
        <dbReference type="PROSITE" id="PS50878"/>
    </source>
</evidence>
<dbReference type="AlphaFoldDB" id="A0A0T7GAG9"/>
<feature type="domain" description="Reverse transcriptase" evidence="1">
    <location>
        <begin position="1"/>
        <end position="312"/>
    </location>
</feature>
<proteinExistence type="predicted"/>
<accession>A0A0T7GAG9</accession>
<dbReference type="SUPFAM" id="SSF56672">
    <property type="entry name" value="DNA/RNA polymerases"/>
    <property type="match status" value="1"/>
</dbReference>
<dbReference type="InterPro" id="IPR000477">
    <property type="entry name" value="RT_dom"/>
</dbReference>
<protein>
    <submittedName>
        <fullName evidence="2">Putative phage-related reverse transcriptase/maturase family protein</fullName>
    </submittedName>
</protein>
<dbReference type="Proteomes" id="UP000039660">
    <property type="component" value="Unassembled WGS sequence"/>
</dbReference>
<evidence type="ECO:0000313" key="3">
    <source>
        <dbReference type="Proteomes" id="UP000039660"/>
    </source>
</evidence>
<reference evidence="2 3" key="1">
    <citation type="submission" date="2014-08" db="EMBL/GenBank/DDBJ databases">
        <authorList>
            <person name="Chen Y.-H."/>
        </authorList>
    </citation>
    <scope>NUCLEOTIDE SEQUENCE [LARGE SCALE GENOMIC DNA]</scope>
</reference>
<name>A0A0T7GAG9_NEOGA</name>
<dbReference type="EMBL" id="CCRK01000001">
    <property type="protein sequence ID" value="CDZ44260.1"/>
    <property type="molecule type" value="Genomic_DNA"/>
</dbReference>
<dbReference type="PROSITE" id="PS50878">
    <property type="entry name" value="RT_POL"/>
    <property type="match status" value="1"/>
</dbReference>
<keyword evidence="2" id="KW-0548">Nucleotidyltransferase</keyword>
<gene>
    <name evidence="2" type="ORF">NGAL_HAMBI1189_02590</name>
</gene>
<dbReference type="CDD" id="cd01646">
    <property type="entry name" value="RT_Bac_retron_I"/>
    <property type="match status" value="1"/>
</dbReference>
<dbReference type="InterPro" id="IPR043502">
    <property type="entry name" value="DNA/RNA_pol_sf"/>
</dbReference>
<dbReference type="NCBIfam" id="NF041747">
    <property type="entry name" value="Drt3a"/>
    <property type="match status" value="1"/>
</dbReference>